<name>A0A418W6X5_9SPHN</name>
<dbReference type="PANTHER" id="PTHR46825:SF15">
    <property type="entry name" value="BETA-LACTAMASE-RELATED DOMAIN-CONTAINING PROTEIN"/>
    <property type="match status" value="1"/>
</dbReference>
<evidence type="ECO:0000313" key="3">
    <source>
        <dbReference type="EMBL" id="RJF85614.1"/>
    </source>
</evidence>
<feature type="chain" id="PRO_5018976452" evidence="1">
    <location>
        <begin position="32"/>
        <end position="429"/>
    </location>
</feature>
<dbReference type="Gene3D" id="3.40.710.10">
    <property type="entry name" value="DD-peptidase/beta-lactamase superfamily"/>
    <property type="match status" value="1"/>
</dbReference>
<reference evidence="3 4" key="1">
    <citation type="submission" date="2018-09" db="EMBL/GenBank/DDBJ databases">
        <authorList>
            <person name="Zhu H."/>
        </authorList>
    </citation>
    <scope>NUCLEOTIDE SEQUENCE [LARGE SCALE GENOMIC DNA]</scope>
    <source>
        <strain evidence="3 4">K2R01-6</strain>
    </source>
</reference>
<dbReference type="SUPFAM" id="SSF56601">
    <property type="entry name" value="beta-lactamase/transpeptidase-like"/>
    <property type="match status" value="1"/>
</dbReference>
<dbReference type="PANTHER" id="PTHR46825">
    <property type="entry name" value="D-ALANYL-D-ALANINE-CARBOXYPEPTIDASE/ENDOPEPTIDASE AMPH"/>
    <property type="match status" value="1"/>
</dbReference>
<dbReference type="Proteomes" id="UP000286100">
    <property type="component" value="Unassembled WGS sequence"/>
</dbReference>
<protein>
    <submittedName>
        <fullName evidence="3">Class A beta-lactamase-related serine hydrolase</fullName>
    </submittedName>
</protein>
<dbReference type="RefSeq" id="WP_119764534.1">
    <property type="nucleotide sequence ID" value="NZ_QYUM01000004.1"/>
</dbReference>
<dbReference type="AlphaFoldDB" id="A0A418W6X5"/>
<gene>
    <name evidence="3" type="ORF">D3876_17005</name>
</gene>
<evidence type="ECO:0000313" key="4">
    <source>
        <dbReference type="Proteomes" id="UP000286100"/>
    </source>
</evidence>
<dbReference type="EMBL" id="QYUM01000004">
    <property type="protein sequence ID" value="RJF85614.1"/>
    <property type="molecule type" value="Genomic_DNA"/>
</dbReference>
<accession>A0A418W6X5</accession>
<dbReference type="InterPro" id="IPR050491">
    <property type="entry name" value="AmpC-like"/>
</dbReference>
<feature type="signal peptide" evidence="1">
    <location>
        <begin position="1"/>
        <end position="31"/>
    </location>
</feature>
<dbReference type="OrthoDB" id="119951at2"/>
<keyword evidence="1" id="KW-0732">Signal</keyword>
<evidence type="ECO:0000259" key="2">
    <source>
        <dbReference type="Pfam" id="PF00144"/>
    </source>
</evidence>
<keyword evidence="3" id="KW-0378">Hydrolase</keyword>
<sequence length="429" mass="45555">MTSTRSRRWTFGLPAAMMCAAGAVLYGFAQAGPSQAAGDGPDGFEPASSALIADPIAFDGPQRVDYGRLDARLQHLMRSKDMVGLGVAVIENGQIRFVKGYGVTAAGTGDPVTTGTVFRWASLSKGVASALVNRLADEGKLSLDAPVTQYQTSLRLPGGNEGRVTVADLLSHRTGIVRNAYDDKLEAGQDPTLIRGMLAGLSPYCAPSTCYTYQNVAFDTSAEIVQRVTGKPYGVLVREKIFGPLGMASASTDRAGLQSAVSWARPHVGQRTIEVNDNYYRVPAAGGVNSSIFDLAKWMRAQMGGAPGVLSAKLLDRVHAPVVATPHGGGRVDYALKNAHYAMGWRDYSYAGHPIVGHRGAVNGYRSLILFDPVKKAGIAMLWNSQSNKPVGIQLELMDMLYQQPFTDWADLGNVPASGAGGTMTASAR</sequence>
<dbReference type="Pfam" id="PF00144">
    <property type="entry name" value="Beta-lactamase"/>
    <property type="match status" value="1"/>
</dbReference>
<dbReference type="InterPro" id="IPR012338">
    <property type="entry name" value="Beta-lactam/transpept-like"/>
</dbReference>
<dbReference type="GO" id="GO:0016787">
    <property type="term" value="F:hydrolase activity"/>
    <property type="evidence" value="ECO:0007669"/>
    <property type="project" value="UniProtKB-KW"/>
</dbReference>
<proteinExistence type="predicted"/>
<dbReference type="InterPro" id="IPR001466">
    <property type="entry name" value="Beta-lactam-related"/>
</dbReference>
<feature type="domain" description="Beta-lactamase-related" evidence="2">
    <location>
        <begin position="69"/>
        <end position="389"/>
    </location>
</feature>
<evidence type="ECO:0000256" key="1">
    <source>
        <dbReference type="SAM" id="SignalP"/>
    </source>
</evidence>
<organism evidence="3 4">
    <name type="scientific">Sphingomonas cavernae</name>
    <dbReference type="NCBI Taxonomy" id="2320861"/>
    <lineage>
        <taxon>Bacteria</taxon>
        <taxon>Pseudomonadati</taxon>
        <taxon>Pseudomonadota</taxon>
        <taxon>Alphaproteobacteria</taxon>
        <taxon>Sphingomonadales</taxon>
        <taxon>Sphingomonadaceae</taxon>
        <taxon>Sphingomonas</taxon>
    </lineage>
</organism>
<keyword evidence="4" id="KW-1185">Reference proteome</keyword>
<comment type="caution">
    <text evidence="3">The sequence shown here is derived from an EMBL/GenBank/DDBJ whole genome shotgun (WGS) entry which is preliminary data.</text>
</comment>